<proteinExistence type="predicted"/>
<dbReference type="PANTHER" id="PTHR21485">
    <property type="entry name" value="HAD SUPERFAMILY MEMBERS CMAS AND KDSC"/>
    <property type="match status" value="1"/>
</dbReference>
<accession>I3CGC0</accession>
<dbReference type="EMBL" id="JH600070">
    <property type="protein sequence ID" value="EIJ42663.1"/>
    <property type="molecule type" value="Genomic_DNA"/>
</dbReference>
<dbReference type="Proteomes" id="UP000005744">
    <property type="component" value="Unassembled WGS sequence"/>
</dbReference>
<dbReference type="STRING" id="395493.BegalDRAFT_1789"/>
<gene>
    <name evidence="1" type="ORF">BegalDRAFT_1789</name>
</gene>
<dbReference type="InterPro" id="IPR003329">
    <property type="entry name" value="Cytidylyl_trans"/>
</dbReference>
<evidence type="ECO:0000313" key="2">
    <source>
        <dbReference type="Proteomes" id="UP000005744"/>
    </source>
</evidence>
<dbReference type="RefSeq" id="WP_002685807.1">
    <property type="nucleotide sequence ID" value="NZ_JH600070.1"/>
</dbReference>
<dbReference type="InterPro" id="IPR029044">
    <property type="entry name" value="Nucleotide-diphossugar_trans"/>
</dbReference>
<dbReference type="Gene3D" id="3.90.550.10">
    <property type="entry name" value="Spore Coat Polysaccharide Biosynthesis Protein SpsA, Chain A"/>
    <property type="match status" value="1"/>
</dbReference>
<dbReference type="HOGENOM" id="CLU_042930_1_1_6"/>
<organism evidence="1 2">
    <name type="scientific">Beggiatoa alba B18LD</name>
    <dbReference type="NCBI Taxonomy" id="395493"/>
    <lineage>
        <taxon>Bacteria</taxon>
        <taxon>Pseudomonadati</taxon>
        <taxon>Pseudomonadota</taxon>
        <taxon>Gammaproteobacteria</taxon>
        <taxon>Thiotrichales</taxon>
        <taxon>Thiotrichaceae</taxon>
        <taxon>Beggiatoa</taxon>
    </lineage>
</organism>
<dbReference type="PANTHER" id="PTHR21485:SF6">
    <property type="entry name" value="N-ACYLNEURAMINATE CYTIDYLYLTRANSFERASE-RELATED"/>
    <property type="match status" value="1"/>
</dbReference>
<reference evidence="1 2" key="1">
    <citation type="submission" date="2011-11" db="EMBL/GenBank/DDBJ databases">
        <title>Improved High-Quality Draft sequence of Beggiatoa alba B18lD.</title>
        <authorList>
            <consortium name="US DOE Joint Genome Institute"/>
            <person name="Lucas S."/>
            <person name="Han J."/>
            <person name="Lapidus A."/>
            <person name="Cheng J.-F."/>
            <person name="Goodwin L."/>
            <person name="Pitluck S."/>
            <person name="Peters L."/>
            <person name="Mikhailova N."/>
            <person name="Held B."/>
            <person name="Detter J.C."/>
            <person name="Han C."/>
            <person name="Tapia R."/>
            <person name="Land M."/>
            <person name="Hauser L."/>
            <person name="Kyrpides N."/>
            <person name="Ivanova N."/>
            <person name="Pagani I."/>
            <person name="Samuel K."/>
            <person name="Teske A."/>
            <person name="Mueller J."/>
            <person name="Woyke T."/>
        </authorList>
    </citation>
    <scope>NUCLEOTIDE SEQUENCE [LARGE SCALE GENOMIC DNA]</scope>
    <source>
        <strain evidence="1 2">B18LD</strain>
    </source>
</reference>
<dbReference type="GO" id="GO:0008781">
    <property type="term" value="F:N-acylneuraminate cytidylyltransferase activity"/>
    <property type="evidence" value="ECO:0007669"/>
    <property type="project" value="TreeGrafter"/>
</dbReference>
<dbReference type="CDD" id="cd02513">
    <property type="entry name" value="CMP-NeuAc_Synthase"/>
    <property type="match status" value="1"/>
</dbReference>
<sequence length="228" mass="25710">MYKNYSFIAIIPARGGSKGVKRKNIRLLAGKPLITWTIQAAQQSKYLDRTILSSEDAEIIATARQCGCEVPFIRPAELALDETSGIEPIIHAIQTLSEQYDYVVILQPTSPLRIASDIDQAIQRCIDQQADFCVSVTEAETHPYWCFQQDEQGFLQPLFKDIPARRQDLPAMLTLNGAVYVAKVSAFLETRRLLTPQTIAYVMPKVRSLDIDTEADFLLAEYLLRQTI</sequence>
<keyword evidence="2" id="KW-1185">Reference proteome</keyword>
<dbReference type="AlphaFoldDB" id="I3CGC0"/>
<name>I3CGC0_9GAMM</name>
<dbReference type="Pfam" id="PF02348">
    <property type="entry name" value="CTP_transf_3"/>
    <property type="match status" value="1"/>
</dbReference>
<dbReference type="OrthoDB" id="9805604at2"/>
<protein>
    <submittedName>
        <fullName evidence="1">CMP-N-acetylneuraminic acid synthetase</fullName>
    </submittedName>
</protein>
<dbReference type="InterPro" id="IPR050793">
    <property type="entry name" value="CMP-NeuNAc_synthase"/>
</dbReference>
<dbReference type="eggNOG" id="COG1083">
    <property type="taxonomic scope" value="Bacteria"/>
</dbReference>
<evidence type="ECO:0000313" key="1">
    <source>
        <dbReference type="EMBL" id="EIJ42663.1"/>
    </source>
</evidence>
<dbReference type="SUPFAM" id="SSF53448">
    <property type="entry name" value="Nucleotide-diphospho-sugar transferases"/>
    <property type="match status" value="1"/>
</dbReference>